<evidence type="ECO:0000256" key="7">
    <source>
        <dbReference type="SAM" id="MobiDB-lite"/>
    </source>
</evidence>
<feature type="active site" evidence="5">
    <location>
        <position position="250"/>
    </location>
</feature>
<feature type="region of interest" description="Disordered" evidence="7">
    <location>
        <begin position="502"/>
        <end position="600"/>
    </location>
</feature>
<dbReference type="InterPro" id="IPR016162">
    <property type="entry name" value="Ald_DH_N"/>
</dbReference>
<dbReference type="InterPro" id="IPR015590">
    <property type="entry name" value="Aldehyde_DH_dom"/>
</dbReference>
<evidence type="ECO:0000256" key="2">
    <source>
        <dbReference type="ARBA" id="ARBA00023002"/>
    </source>
</evidence>
<evidence type="ECO:0000313" key="10">
    <source>
        <dbReference type="Proteomes" id="UP001140510"/>
    </source>
</evidence>
<feature type="domain" description="Aldehyde dehydrogenase" evidence="8">
    <location>
        <begin position="12"/>
        <end position="474"/>
    </location>
</feature>
<dbReference type="InterPro" id="IPR016163">
    <property type="entry name" value="Ald_DH_C"/>
</dbReference>
<accession>A0A9W8ZJG6</accession>
<evidence type="ECO:0000256" key="5">
    <source>
        <dbReference type="PROSITE-ProRule" id="PRU10007"/>
    </source>
</evidence>
<organism evidence="9 10">
    <name type="scientific">Didymella pomorum</name>
    <dbReference type="NCBI Taxonomy" id="749634"/>
    <lineage>
        <taxon>Eukaryota</taxon>
        <taxon>Fungi</taxon>
        <taxon>Dikarya</taxon>
        <taxon>Ascomycota</taxon>
        <taxon>Pezizomycotina</taxon>
        <taxon>Dothideomycetes</taxon>
        <taxon>Pleosporomycetidae</taxon>
        <taxon>Pleosporales</taxon>
        <taxon>Pleosporineae</taxon>
        <taxon>Didymellaceae</taxon>
        <taxon>Didymella</taxon>
    </lineage>
</organism>
<evidence type="ECO:0000256" key="3">
    <source>
        <dbReference type="ARBA" id="ARBA00024226"/>
    </source>
</evidence>
<evidence type="ECO:0000259" key="8">
    <source>
        <dbReference type="Pfam" id="PF00171"/>
    </source>
</evidence>
<evidence type="ECO:0000256" key="4">
    <source>
        <dbReference type="ARBA" id="ARBA00049194"/>
    </source>
</evidence>
<dbReference type="FunFam" id="3.40.309.10:FF:000012">
    <property type="entry name" value="Betaine aldehyde dehydrogenase"/>
    <property type="match status" value="1"/>
</dbReference>
<comment type="caution">
    <text evidence="9">The sequence shown here is derived from an EMBL/GenBank/DDBJ whole genome shotgun (WGS) entry which is preliminary data.</text>
</comment>
<dbReference type="PROSITE" id="PS00687">
    <property type="entry name" value="ALDEHYDE_DEHYDR_GLU"/>
    <property type="match status" value="1"/>
</dbReference>
<dbReference type="OrthoDB" id="310895at2759"/>
<evidence type="ECO:0000256" key="1">
    <source>
        <dbReference type="ARBA" id="ARBA00009986"/>
    </source>
</evidence>
<dbReference type="Proteomes" id="UP001140510">
    <property type="component" value="Unassembled WGS sequence"/>
</dbReference>
<reference evidence="9" key="1">
    <citation type="submission" date="2022-10" db="EMBL/GenBank/DDBJ databases">
        <title>Tapping the CABI collections for fungal endophytes: first genome assemblies for Collariella, Neodidymelliopsis, Ascochyta clinopodiicola, Didymella pomorum, Didymosphaeria variabile, Neocosmospora piperis and Neocucurbitaria cava.</title>
        <authorList>
            <person name="Hill R."/>
        </authorList>
    </citation>
    <scope>NUCLEOTIDE SEQUENCE</scope>
    <source>
        <strain evidence="9">IMI 355091</strain>
    </source>
</reference>
<feature type="compositionally biased region" description="Acidic residues" evidence="7">
    <location>
        <begin position="527"/>
        <end position="536"/>
    </location>
</feature>
<feature type="compositionally biased region" description="Polar residues" evidence="7">
    <location>
        <begin position="558"/>
        <end position="568"/>
    </location>
</feature>
<evidence type="ECO:0000313" key="9">
    <source>
        <dbReference type="EMBL" id="KAJ4407338.1"/>
    </source>
</evidence>
<dbReference type="EC" id="1.2.1.3" evidence="3"/>
<protein>
    <recommendedName>
        <fullName evidence="3">aldehyde dehydrogenase (NAD(+))</fullName>
        <ecNumber evidence="3">1.2.1.3</ecNumber>
    </recommendedName>
</protein>
<dbReference type="Pfam" id="PF00171">
    <property type="entry name" value="Aldedh"/>
    <property type="match status" value="1"/>
</dbReference>
<evidence type="ECO:0000256" key="6">
    <source>
        <dbReference type="RuleBase" id="RU003345"/>
    </source>
</evidence>
<dbReference type="GO" id="GO:0004029">
    <property type="term" value="F:aldehyde dehydrogenase (NAD+) activity"/>
    <property type="evidence" value="ECO:0007669"/>
    <property type="project" value="UniProtKB-EC"/>
</dbReference>
<dbReference type="FunFam" id="3.40.605.10:FF:000007">
    <property type="entry name" value="NAD/NADP-dependent betaine aldehyde dehydrogenase"/>
    <property type="match status" value="1"/>
</dbReference>
<name>A0A9W8ZJG6_9PLEO</name>
<comment type="catalytic activity">
    <reaction evidence="4">
        <text>an aldehyde + NAD(+) + H2O = a carboxylate + NADH + 2 H(+)</text>
        <dbReference type="Rhea" id="RHEA:16185"/>
        <dbReference type="ChEBI" id="CHEBI:15377"/>
        <dbReference type="ChEBI" id="CHEBI:15378"/>
        <dbReference type="ChEBI" id="CHEBI:17478"/>
        <dbReference type="ChEBI" id="CHEBI:29067"/>
        <dbReference type="ChEBI" id="CHEBI:57540"/>
        <dbReference type="ChEBI" id="CHEBI:57945"/>
        <dbReference type="EC" id="1.2.1.3"/>
    </reaction>
</comment>
<comment type="similarity">
    <text evidence="1 6">Belongs to the aldehyde dehydrogenase family.</text>
</comment>
<keyword evidence="2 6" id="KW-0560">Oxidoreductase</keyword>
<keyword evidence="10" id="KW-1185">Reference proteome</keyword>
<dbReference type="Gene3D" id="3.40.605.10">
    <property type="entry name" value="Aldehyde Dehydrogenase, Chain A, domain 1"/>
    <property type="match status" value="1"/>
</dbReference>
<proteinExistence type="inferred from homology"/>
<dbReference type="AlphaFoldDB" id="A0A9W8ZJG6"/>
<sequence>MFYKQLFINNEYVDATSGETLSIYNPHDESLVADGIQVASEGDVDKAVAAARAAFHGEWSKWTPQQRSEAMLKFADLTDKHAEELALWEVKSMGQPITVTKFVYALFGKIFRYYAGWTDKLPGESWTEDEQGIYKIIQYDPLGVCAGIGAWNGSAIFFAFKVAAALATGCTFIYKGSEKSPIGMIQLGQYVKEAGFPPGVINIVTGDGKVGAAMASHMDVNKISFTGSAFAGKKVQELAAKSNLKRVTLELGGKSPSLIFPDANIENALTHHSQNFLFNSGQACIAASRTFVHEDIAEKFIEQLKTRFEQLAGAMGQPTDPNTFLGPLADGKQFERVMSFLDIGKEEAQLLTGGARHGENGWYVQPTIFLNPKDDARIYREEIFGPVLTIRTFKTEEEAIKLANDTSFGLSSCIFTASIPRALRLAKHLDAGNVNINTWQMFGPNVPFGGAKQSGIGREGGRHGLMNYVEAKTINIKAGMTTLSPDVRDSTLRSLKLHCPSAEGLPAERSPASFHSPTMEPNPFENADTEWSDEEELIPRRRRRTQYVPPPVKVTRGADTSSENSSELSPERFSKNGSPLVPPKSPSRPEVRPGSSQEDLVQRFYQVTRERDALRKELQRKSMGPNGLPARGSTMFKSEEKTLIEELQALRYEIRVWSEDYFSGPTSSRSKRPHFHAAKDLFGGLTDNYNVYLKHPDDRPLLVQAYIWSTLQKKIFNNFQKGSGYVWAGKLGDKKLRPINDTLRKAVKNEIQAEEYHQWRSLTVNLLVPQEDGKWRPTFDAAPVLKTISRLCSRMRRKLRPYSTRSLRDSKEQLSTIVSASVALDLKMKRQLADYRFVTFTGGKPNQFWGYGFYDSEMEDVYDDSDDSRGGYGDSQSVKARRVELALAPALERCGNANGHVFDQSFILVKADVSCKRLQKMERPPRPKTGSRNGSKSFGGMWSR</sequence>
<dbReference type="InterPro" id="IPR016161">
    <property type="entry name" value="Ald_DH/histidinol_DH"/>
</dbReference>
<dbReference type="EMBL" id="JAPEVA010000021">
    <property type="protein sequence ID" value="KAJ4407338.1"/>
    <property type="molecule type" value="Genomic_DNA"/>
</dbReference>
<feature type="region of interest" description="Disordered" evidence="7">
    <location>
        <begin position="919"/>
        <end position="944"/>
    </location>
</feature>
<dbReference type="InterPro" id="IPR029510">
    <property type="entry name" value="Ald_DH_CS_GLU"/>
</dbReference>
<dbReference type="PROSITE" id="PS00070">
    <property type="entry name" value="ALDEHYDE_DEHYDR_CYS"/>
    <property type="match status" value="1"/>
</dbReference>
<dbReference type="InterPro" id="IPR016160">
    <property type="entry name" value="Ald_DH_CS_CYS"/>
</dbReference>
<dbReference type="SUPFAM" id="SSF53720">
    <property type="entry name" value="ALDH-like"/>
    <property type="match status" value="1"/>
</dbReference>
<dbReference type="Gene3D" id="3.40.309.10">
    <property type="entry name" value="Aldehyde Dehydrogenase, Chain A, domain 2"/>
    <property type="match status" value="1"/>
</dbReference>
<gene>
    <name evidence="9" type="ORF">N0V91_003922</name>
</gene>
<dbReference type="PANTHER" id="PTHR11699">
    <property type="entry name" value="ALDEHYDE DEHYDROGENASE-RELATED"/>
    <property type="match status" value="1"/>
</dbReference>